<organism evidence="3 4">
    <name type="scientific">Brucella daejeonensis</name>
    <dbReference type="NCBI Taxonomy" id="659015"/>
    <lineage>
        <taxon>Bacteria</taxon>
        <taxon>Pseudomonadati</taxon>
        <taxon>Pseudomonadota</taxon>
        <taxon>Alphaproteobacteria</taxon>
        <taxon>Hyphomicrobiales</taxon>
        <taxon>Brucellaceae</taxon>
        <taxon>Brucella/Ochrobactrum group</taxon>
        <taxon>Brucella</taxon>
    </lineage>
</organism>
<dbReference type="Pfam" id="PF13884">
    <property type="entry name" value="Peptidase_S74"/>
    <property type="match status" value="1"/>
</dbReference>
<dbReference type="EMBL" id="JACIJG010000023">
    <property type="protein sequence ID" value="MBB5704072.1"/>
    <property type="molecule type" value="Genomic_DNA"/>
</dbReference>
<name>A0A7W9B0Q2_9HYPH</name>
<feature type="domain" description="Peptidase S74" evidence="2">
    <location>
        <begin position="77"/>
        <end position="120"/>
    </location>
</feature>
<accession>A0A7W9B0Q2</accession>
<dbReference type="Proteomes" id="UP000555546">
    <property type="component" value="Unassembled WGS sequence"/>
</dbReference>
<evidence type="ECO:0000313" key="3">
    <source>
        <dbReference type="EMBL" id="MBB5704072.1"/>
    </source>
</evidence>
<keyword evidence="4" id="KW-1185">Reference proteome</keyword>
<protein>
    <recommendedName>
        <fullName evidence="2">Peptidase S74 domain-containing protein</fullName>
    </recommendedName>
</protein>
<dbReference type="RefSeq" id="WP_183656964.1">
    <property type="nucleotide sequence ID" value="NZ_JACIJG010000023.1"/>
</dbReference>
<proteinExistence type="predicted"/>
<dbReference type="InterPro" id="IPR030392">
    <property type="entry name" value="S74_ICA"/>
</dbReference>
<evidence type="ECO:0000256" key="1">
    <source>
        <dbReference type="SAM" id="MobiDB-lite"/>
    </source>
</evidence>
<sequence length="127" mass="14433">MPAKPEHLTNDPKSVHSGQERHLETSTAAPKAKERERFCRLSPDRKGHPARVTPVDTTIKQKETRAQFANRLHALNLDTIMHLRPVSFRYKASYAEGKPGMNGLKRGFIAQEAEKVLPEVARKRKKI</sequence>
<feature type="compositionally biased region" description="Basic and acidic residues" evidence="1">
    <location>
        <begin position="1"/>
        <end position="24"/>
    </location>
</feature>
<dbReference type="AlphaFoldDB" id="A0A7W9B0Q2"/>
<evidence type="ECO:0000313" key="4">
    <source>
        <dbReference type="Proteomes" id="UP000555546"/>
    </source>
</evidence>
<reference evidence="3 4" key="1">
    <citation type="submission" date="2020-08" db="EMBL/GenBank/DDBJ databases">
        <title>Genomic Encyclopedia of Type Strains, Phase IV (KMG-IV): sequencing the most valuable type-strain genomes for metagenomic binning, comparative biology and taxonomic classification.</title>
        <authorList>
            <person name="Goeker M."/>
        </authorList>
    </citation>
    <scope>NUCLEOTIDE SEQUENCE [LARGE SCALE GENOMIC DNA]</scope>
    <source>
        <strain evidence="3 4">DSM 26944</strain>
    </source>
</reference>
<feature type="region of interest" description="Disordered" evidence="1">
    <location>
        <begin position="1"/>
        <end position="36"/>
    </location>
</feature>
<gene>
    <name evidence="3" type="ORF">FHS76_003987</name>
</gene>
<evidence type="ECO:0000259" key="2">
    <source>
        <dbReference type="Pfam" id="PF13884"/>
    </source>
</evidence>
<comment type="caution">
    <text evidence="3">The sequence shown here is derived from an EMBL/GenBank/DDBJ whole genome shotgun (WGS) entry which is preliminary data.</text>
</comment>